<proteinExistence type="predicted"/>
<dbReference type="Proteomes" id="UP000593719">
    <property type="component" value="Chromosome"/>
</dbReference>
<keyword evidence="1" id="KW-0732">Signal</keyword>
<dbReference type="PANTHER" id="PTHR15337:SF11">
    <property type="entry name" value="THIOREDOXIN DOMAIN-CONTAINING PROTEIN"/>
    <property type="match status" value="1"/>
</dbReference>
<dbReference type="Pfam" id="PF03190">
    <property type="entry name" value="Thioredox_DsbH"/>
    <property type="match status" value="1"/>
</dbReference>
<organism evidence="3 4">
    <name type="scientific">Sulfurimonas sediminis</name>
    <dbReference type="NCBI Taxonomy" id="2590020"/>
    <lineage>
        <taxon>Bacteria</taxon>
        <taxon>Pseudomonadati</taxon>
        <taxon>Campylobacterota</taxon>
        <taxon>Epsilonproteobacteria</taxon>
        <taxon>Campylobacterales</taxon>
        <taxon>Sulfurimonadaceae</taxon>
        <taxon>Sulfurimonas</taxon>
    </lineage>
</organism>
<dbReference type="SUPFAM" id="SSF52833">
    <property type="entry name" value="Thioredoxin-like"/>
    <property type="match status" value="1"/>
</dbReference>
<evidence type="ECO:0000259" key="2">
    <source>
        <dbReference type="Pfam" id="PF03190"/>
    </source>
</evidence>
<gene>
    <name evidence="3" type="ORF">FJR45_08740</name>
</gene>
<dbReference type="Gene3D" id="3.40.30.10">
    <property type="entry name" value="Glutaredoxin"/>
    <property type="match status" value="1"/>
</dbReference>
<accession>A0A7M1B2Z3</accession>
<keyword evidence="4" id="KW-1185">Reference proteome</keyword>
<feature type="domain" description="Spermatogenesis-associated protein 20-like TRX" evidence="2">
    <location>
        <begin position="21"/>
        <end position="85"/>
    </location>
</feature>
<evidence type="ECO:0000313" key="3">
    <source>
        <dbReference type="EMBL" id="QOP44025.1"/>
    </source>
</evidence>
<dbReference type="PANTHER" id="PTHR15337">
    <property type="entry name" value="ANTERIOR GRADIENT PROTEIN-RELATED"/>
    <property type="match status" value="1"/>
</dbReference>
<dbReference type="KEGG" id="ssei:FJR45_08740"/>
<dbReference type="InterPro" id="IPR051099">
    <property type="entry name" value="AGR/TXD"/>
</dbReference>
<dbReference type="AlphaFoldDB" id="A0A7M1B2Z3"/>
<dbReference type="EMBL" id="CP041235">
    <property type="protein sequence ID" value="QOP44025.1"/>
    <property type="molecule type" value="Genomic_DNA"/>
</dbReference>
<evidence type="ECO:0000256" key="1">
    <source>
        <dbReference type="ARBA" id="ARBA00022729"/>
    </source>
</evidence>
<dbReference type="InterPro" id="IPR004879">
    <property type="entry name" value="Ssp411-like_TRX"/>
</dbReference>
<evidence type="ECO:0000313" key="4">
    <source>
        <dbReference type="Proteomes" id="UP000593719"/>
    </source>
</evidence>
<reference evidence="3 4" key="1">
    <citation type="submission" date="2019-06" db="EMBL/GenBank/DDBJ databases">
        <title>Sulfurimonas gotlandica sp. nov., a chemoautotrophic and psychrotolerant epsilonproteobacterium isolated from a pelagic redoxcline, and an emended description of the genus Sulfurimonas.</title>
        <authorList>
            <person name="Wang S."/>
            <person name="Jiang L."/>
            <person name="Shao Z."/>
        </authorList>
    </citation>
    <scope>NUCLEOTIDE SEQUENCE [LARGE SCALE GENOMIC DNA]</scope>
    <source>
        <strain evidence="3 4">S2-6</strain>
    </source>
</reference>
<dbReference type="InterPro" id="IPR036249">
    <property type="entry name" value="Thioredoxin-like_sf"/>
</dbReference>
<protein>
    <submittedName>
        <fullName evidence="3">Thioredoxin family protein</fullName>
    </submittedName>
</protein>
<sequence>MEQAVKSLFILLFFSVSLFCAPLQWSHDYFKALSEAKKEHKLIYVLIVSDTCGWCKKFEKTTLQNTKIKERVNKEFVTVLLSRDRHAIPKFLKTSPVPRHYFLDETGKILYASLGYRDEEMFNAFMDNAQEHYEILKDENYETSTDK</sequence>
<name>A0A7M1B2Z3_9BACT</name>